<dbReference type="Pfam" id="PF00231">
    <property type="entry name" value="ATP-synt"/>
    <property type="match status" value="1"/>
</dbReference>
<reference evidence="11 12" key="1">
    <citation type="journal article" date="2017" name="ISME J.">
        <title>Potential for microbial H2 and metal transformations associated with novel bacteria and archaea in deep terrestrial subsurface sediments.</title>
        <authorList>
            <person name="Hernsdorf A.W."/>
            <person name="Amano Y."/>
            <person name="Miyakawa K."/>
            <person name="Ise K."/>
            <person name="Suzuki Y."/>
            <person name="Anantharaman K."/>
            <person name="Probst A."/>
            <person name="Burstein D."/>
            <person name="Thomas B.C."/>
            <person name="Banfield J.F."/>
        </authorList>
    </citation>
    <scope>NUCLEOTIDE SEQUENCE [LARGE SCALE GENOMIC DNA]</scope>
    <source>
        <strain evidence="11">HGW-Wallbacteria-1</strain>
    </source>
</reference>
<dbReference type="Proteomes" id="UP000233256">
    <property type="component" value="Unassembled WGS sequence"/>
</dbReference>
<comment type="similarity">
    <text evidence="3 10">Belongs to the ATPase gamma chain family.</text>
</comment>
<evidence type="ECO:0000256" key="6">
    <source>
        <dbReference type="ARBA" id="ARBA00023065"/>
    </source>
</evidence>
<evidence type="ECO:0000256" key="1">
    <source>
        <dbReference type="ARBA" id="ARBA00003456"/>
    </source>
</evidence>
<dbReference type="Gene3D" id="3.40.1380.10">
    <property type="match status" value="1"/>
</dbReference>
<comment type="subunit">
    <text evidence="10">F-type ATPases have 2 components, CF(1) - the catalytic core - and CF(0) - the membrane proton channel. CF(1) has five subunits: alpha(3), beta(3), gamma(1), delta(1), epsilon(1). CF(0) has three main subunits: a, b and c.</text>
</comment>
<dbReference type="Gene3D" id="1.10.287.80">
    <property type="entry name" value="ATP synthase, gamma subunit, helix hairpin domain"/>
    <property type="match status" value="1"/>
</dbReference>
<dbReference type="GO" id="GO:0005524">
    <property type="term" value="F:ATP binding"/>
    <property type="evidence" value="ECO:0007669"/>
    <property type="project" value="UniProtKB-UniRule"/>
</dbReference>
<dbReference type="InterPro" id="IPR035968">
    <property type="entry name" value="ATP_synth_F1_ATPase_gsu"/>
</dbReference>
<keyword evidence="9 10" id="KW-0066">ATP synthesis</keyword>
<dbReference type="PRINTS" id="PR00126">
    <property type="entry name" value="ATPASEGAMMA"/>
</dbReference>
<comment type="subcellular location">
    <subcellularLocation>
        <location evidence="10">Cell membrane</location>
        <topology evidence="10">Peripheral membrane protein</topology>
    </subcellularLocation>
    <subcellularLocation>
        <location evidence="2">Membrane</location>
        <topology evidence="2">Peripheral membrane protein</topology>
    </subcellularLocation>
</comment>
<proteinExistence type="inferred from homology"/>
<dbReference type="InterPro" id="IPR023632">
    <property type="entry name" value="ATP_synth_F1_gsu_CS"/>
</dbReference>
<dbReference type="AlphaFoldDB" id="A0A2N1PSM0"/>
<comment type="caution">
    <text evidence="11">The sequence shown here is derived from an EMBL/GenBank/DDBJ whole genome shotgun (WGS) entry which is preliminary data.</text>
</comment>
<dbReference type="CDD" id="cd12151">
    <property type="entry name" value="F1-ATPase_gamma"/>
    <property type="match status" value="1"/>
</dbReference>
<keyword evidence="4 10" id="KW-0813">Transport</keyword>
<organism evidence="11 12">
    <name type="scientific">Candidatus Wallbacteria bacterium HGW-Wallbacteria-1</name>
    <dbReference type="NCBI Taxonomy" id="2013854"/>
    <lineage>
        <taxon>Bacteria</taxon>
        <taxon>Candidatus Walliibacteriota</taxon>
    </lineage>
</organism>
<dbReference type="GO" id="GO:0005886">
    <property type="term" value="C:plasma membrane"/>
    <property type="evidence" value="ECO:0007669"/>
    <property type="project" value="UniProtKB-SubCell"/>
</dbReference>
<evidence type="ECO:0000256" key="8">
    <source>
        <dbReference type="ARBA" id="ARBA00023196"/>
    </source>
</evidence>
<keyword evidence="10" id="KW-1003">Cell membrane</keyword>
<accession>A0A2N1PSM0</accession>
<name>A0A2N1PSM0_9BACT</name>
<keyword evidence="8 10" id="KW-0139">CF(1)</keyword>
<keyword evidence="6 10" id="KW-0406">Ion transport</keyword>
<evidence type="ECO:0000256" key="3">
    <source>
        <dbReference type="ARBA" id="ARBA00007681"/>
    </source>
</evidence>
<gene>
    <name evidence="10 11" type="primary">atpG</name>
    <name evidence="11" type="ORF">CVV64_06095</name>
</gene>
<dbReference type="SUPFAM" id="SSF52943">
    <property type="entry name" value="ATP synthase (F1-ATPase), gamma subunit"/>
    <property type="match status" value="1"/>
</dbReference>
<evidence type="ECO:0000313" key="12">
    <source>
        <dbReference type="Proteomes" id="UP000233256"/>
    </source>
</evidence>
<sequence>MLNLKDIKRKIKSISNTQQITRAMQMVAGAKLYKAERRVAGIRDFHDSVEAILDNHLCRLFADRVELLQKRSEIRRTCLIMITADKGLCGSFNQNLIREAMRIRNEAIARGGEISFMVVGRKGRDALVKAGVEPLKSYVDLEHSDATEIAESFTDLAVKGFLDGTFDAIDVLSTRYVSKVTFTVETTRMLPVSREASEARPDIYIYEPGKVQALEYLVMKSIDVTLIRLMYESLTSEFSSRMISMKGATDNAGELIRNLTLEKNRVRQASITQELTEISSGAEALK</sequence>
<keyword evidence="5 10" id="KW-0375">Hydrogen ion transport</keyword>
<dbReference type="GO" id="GO:0045259">
    <property type="term" value="C:proton-transporting ATP synthase complex"/>
    <property type="evidence" value="ECO:0007669"/>
    <property type="project" value="UniProtKB-KW"/>
</dbReference>
<evidence type="ECO:0000256" key="7">
    <source>
        <dbReference type="ARBA" id="ARBA00023136"/>
    </source>
</evidence>
<dbReference type="NCBIfam" id="TIGR01146">
    <property type="entry name" value="ATPsyn_F1gamma"/>
    <property type="match status" value="1"/>
</dbReference>
<dbReference type="PANTHER" id="PTHR11693">
    <property type="entry name" value="ATP SYNTHASE GAMMA CHAIN"/>
    <property type="match status" value="1"/>
</dbReference>
<dbReference type="GO" id="GO:0042777">
    <property type="term" value="P:proton motive force-driven plasma membrane ATP synthesis"/>
    <property type="evidence" value="ECO:0007669"/>
    <property type="project" value="UniProtKB-UniRule"/>
</dbReference>
<dbReference type="HAMAP" id="MF_00815">
    <property type="entry name" value="ATP_synth_gamma_bact"/>
    <property type="match status" value="1"/>
</dbReference>
<evidence type="ECO:0000256" key="4">
    <source>
        <dbReference type="ARBA" id="ARBA00022448"/>
    </source>
</evidence>
<evidence type="ECO:0000313" key="11">
    <source>
        <dbReference type="EMBL" id="PKK91337.1"/>
    </source>
</evidence>
<protein>
    <recommendedName>
        <fullName evidence="10">ATP synthase gamma chain</fullName>
    </recommendedName>
    <alternativeName>
        <fullName evidence="10">ATP synthase F1 sector gamma subunit</fullName>
    </alternativeName>
    <alternativeName>
        <fullName evidence="10">F-ATPase gamma subunit</fullName>
    </alternativeName>
</protein>
<evidence type="ECO:0000256" key="2">
    <source>
        <dbReference type="ARBA" id="ARBA00004170"/>
    </source>
</evidence>
<evidence type="ECO:0000256" key="9">
    <source>
        <dbReference type="ARBA" id="ARBA00023310"/>
    </source>
</evidence>
<keyword evidence="7 10" id="KW-0472">Membrane</keyword>
<dbReference type="InterPro" id="IPR000131">
    <property type="entry name" value="ATP_synth_F1_gsu"/>
</dbReference>
<dbReference type="EMBL" id="PGXC01000003">
    <property type="protein sequence ID" value="PKK91337.1"/>
    <property type="molecule type" value="Genomic_DNA"/>
</dbReference>
<dbReference type="PROSITE" id="PS00153">
    <property type="entry name" value="ATPASE_GAMMA"/>
    <property type="match status" value="1"/>
</dbReference>
<dbReference type="GO" id="GO:0046933">
    <property type="term" value="F:proton-transporting ATP synthase activity, rotational mechanism"/>
    <property type="evidence" value="ECO:0007669"/>
    <property type="project" value="UniProtKB-UniRule"/>
</dbReference>
<evidence type="ECO:0000256" key="5">
    <source>
        <dbReference type="ARBA" id="ARBA00022781"/>
    </source>
</evidence>
<dbReference type="PANTHER" id="PTHR11693:SF22">
    <property type="entry name" value="ATP SYNTHASE SUBUNIT GAMMA, MITOCHONDRIAL"/>
    <property type="match status" value="1"/>
</dbReference>
<evidence type="ECO:0000256" key="10">
    <source>
        <dbReference type="HAMAP-Rule" id="MF_00815"/>
    </source>
</evidence>
<comment type="function">
    <text evidence="1 10">Produces ATP from ADP in the presence of a proton gradient across the membrane. The gamma chain is believed to be important in regulating ATPase activity and the flow of protons through the CF(0) complex.</text>
</comment>